<dbReference type="InterPro" id="IPR036388">
    <property type="entry name" value="WH-like_DNA-bd_sf"/>
</dbReference>
<feature type="domain" description="HTH lysR-type" evidence="5">
    <location>
        <begin position="2"/>
        <end position="59"/>
    </location>
</feature>
<keyword evidence="3" id="KW-0238">DNA-binding</keyword>
<keyword evidence="2" id="KW-0805">Transcription regulation</keyword>
<proteinExistence type="inferred from homology"/>
<dbReference type="EMBL" id="JANEYT010000067">
    <property type="protein sequence ID" value="MCQ1060374.1"/>
    <property type="molecule type" value="Genomic_DNA"/>
</dbReference>
<dbReference type="PANTHER" id="PTHR30126:SF40">
    <property type="entry name" value="HTH-TYPE TRANSCRIPTIONAL REGULATOR GLTR"/>
    <property type="match status" value="1"/>
</dbReference>
<dbReference type="Gene3D" id="3.40.190.290">
    <property type="match status" value="1"/>
</dbReference>
<dbReference type="RefSeq" id="WP_255044452.1">
    <property type="nucleotide sequence ID" value="NZ_JANEYT010000067.1"/>
</dbReference>
<dbReference type="SUPFAM" id="SSF53850">
    <property type="entry name" value="Periplasmic binding protein-like II"/>
    <property type="match status" value="1"/>
</dbReference>
<dbReference type="Pfam" id="PF03466">
    <property type="entry name" value="LysR_substrate"/>
    <property type="match status" value="1"/>
</dbReference>
<name>A0ABT1N941_9GAMM</name>
<dbReference type="Gene3D" id="1.10.10.10">
    <property type="entry name" value="Winged helix-like DNA-binding domain superfamily/Winged helix DNA-binding domain"/>
    <property type="match status" value="1"/>
</dbReference>
<evidence type="ECO:0000313" key="7">
    <source>
        <dbReference type="Proteomes" id="UP001524460"/>
    </source>
</evidence>
<keyword evidence="4" id="KW-0804">Transcription</keyword>
<dbReference type="InterPro" id="IPR005119">
    <property type="entry name" value="LysR_subst-bd"/>
</dbReference>
<dbReference type="Proteomes" id="UP001524460">
    <property type="component" value="Unassembled WGS sequence"/>
</dbReference>
<gene>
    <name evidence="6" type="ORF">NHN17_20220</name>
</gene>
<dbReference type="CDD" id="cd05466">
    <property type="entry name" value="PBP2_LTTR_substrate"/>
    <property type="match status" value="1"/>
</dbReference>
<evidence type="ECO:0000256" key="1">
    <source>
        <dbReference type="ARBA" id="ARBA00009437"/>
    </source>
</evidence>
<protein>
    <submittedName>
        <fullName evidence="6">LysR family transcriptional regulator</fullName>
    </submittedName>
</protein>
<evidence type="ECO:0000259" key="5">
    <source>
        <dbReference type="PROSITE" id="PS50931"/>
    </source>
</evidence>
<evidence type="ECO:0000256" key="3">
    <source>
        <dbReference type="ARBA" id="ARBA00023125"/>
    </source>
</evidence>
<dbReference type="PROSITE" id="PS50931">
    <property type="entry name" value="HTH_LYSR"/>
    <property type="match status" value="1"/>
</dbReference>
<dbReference type="PANTHER" id="PTHR30126">
    <property type="entry name" value="HTH-TYPE TRANSCRIPTIONAL REGULATOR"/>
    <property type="match status" value="1"/>
</dbReference>
<keyword evidence="7" id="KW-1185">Reference proteome</keyword>
<evidence type="ECO:0000256" key="4">
    <source>
        <dbReference type="ARBA" id="ARBA00023163"/>
    </source>
</evidence>
<dbReference type="InterPro" id="IPR036390">
    <property type="entry name" value="WH_DNA-bd_sf"/>
</dbReference>
<comment type="caution">
    <text evidence="6">The sequence shown here is derived from an EMBL/GenBank/DDBJ whole genome shotgun (WGS) entry which is preliminary data.</text>
</comment>
<reference evidence="6 7" key="1">
    <citation type="submission" date="2022-07" db="EMBL/GenBank/DDBJ databases">
        <title>Photobacterium pectinilyticum sp. nov., a marine bacterium isolated from surface seawater of Qingdao offshore.</title>
        <authorList>
            <person name="Wang X."/>
        </authorList>
    </citation>
    <scope>NUCLEOTIDE SEQUENCE [LARGE SCALE GENOMIC DNA]</scope>
    <source>
        <strain evidence="6 7">ZSDE20</strain>
    </source>
</reference>
<evidence type="ECO:0000313" key="6">
    <source>
        <dbReference type="EMBL" id="MCQ1060374.1"/>
    </source>
</evidence>
<dbReference type="Pfam" id="PF00126">
    <property type="entry name" value="HTH_1"/>
    <property type="match status" value="1"/>
</dbReference>
<dbReference type="InterPro" id="IPR000847">
    <property type="entry name" value="LysR_HTH_N"/>
</dbReference>
<sequence length="296" mass="32911">MISLEQIHSFTLVYQHGSYSAAARAANKERSTIREHVLTLEDTIGVELFKIEGRKAKPTNAAHKLISRATNLSKQAKDFELTAFSLLDAPLGKLFLLHDEQIPTRLLAKAIKAIKCRYSGMSIQCAPSSRENAYRCIENGECHIAIMATENSPRTQARIASKYIGNLPLSGYVHTRSHLAKNESVTLDDLRLETQYELPNTSEGDLGFFRVSNIVEKISNVELTAELLADGGWIALSDSLAARWIKSGDLKPLKLDDATRNYRQGVCLFFGLASDTREEISFALDTINHHASDYLT</sequence>
<dbReference type="SUPFAM" id="SSF46785">
    <property type="entry name" value="Winged helix' DNA-binding domain"/>
    <property type="match status" value="1"/>
</dbReference>
<comment type="similarity">
    <text evidence="1">Belongs to the LysR transcriptional regulatory family.</text>
</comment>
<organism evidence="6 7">
    <name type="scientific">Photobacterium pectinilyticum</name>
    <dbReference type="NCBI Taxonomy" id="2906793"/>
    <lineage>
        <taxon>Bacteria</taxon>
        <taxon>Pseudomonadati</taxon>
        <taxon>Pseudomonadota</taxon>
        <taxon>Gammaproteobacteria</taxon>
        <taxon>Vibrionales</taxon>
        <taxon>Vibrionaceae</taxon>
        <taxon>Photobacterium</taxon>
    </lineage>
</organism>
<evidence type="ECO:0000256" key="2">
    <source>
        <dbReference type="ARBA" id="ARBA00023015"/>
    </source>
</evidence>
<accession>A0ABT1N941</accession>